<dbReference type="EMBL" id="BDME01000001">
    <property type="protein sequence ID" value="GAX86729.1"/>
    <property type="molecule type" value="Genomic_DNA"/>
</dbReference>
<dbReference type="Proteomes" id="UP000217944">
    <property type="component" value="Unassembled WGS sequence"/>
</dbReference>
<protein>
    <recommendedName>
        <fullName evidence="4">DUF1049 domain-containing protein</fullName>
    </recommendedName>
</protein>
<evidence type="ECO:0000313" key="2">
    <source>
        <dbReference type="EMBL" id="GAX86729.1"/>
    </source>
</evidence>
<keyword evidence="1" id="KW-1133">Transmembrane helix</keyword>
<keyword evidence="3" id="KW-1185">Reference proteome</keyword>
<gene>
    <name evidence="2" type="ORF">LNAT_P0024</name>
</gene>
<feature type="transmembrane region" description="Helical" evidence="1">
    <location>
        <begin position="41"/>
        <end position="64"/>
    </location>
</feature>
<dbReference type="AlphaFoldDB" id="A0A292YB24"/>
<evidence type="ECO:0000313" key="3">
    <source>
        <dbReference type="Proteomes" id="UP000217944"/>
    </source>
</evidence>
<sequence>MKKYSIFSIIFIALIALFVYMEDNSTTTFSIFGINLSIPNAVWVAIFLGLFYILSILFFVFIHLQNFFYKKNIQKDIEIMINNIKNAVLYKNNIKDVKILKYCNNFVKNIKGLEIEPNPTEKFEFFEDIKKLKNGETIEISKYKLDENNPWFILNVKNRIKNDEKYAKEVLKRFKNEELKREAFCIFAKTAPISEILKYDYPITKDIILAHIKDEDLKKLIEKVKLDKFEEIEIAKAIYATRTPDEELDLTAPLPYANAYLALKYEHIEKAKKIIEEHSLKLFEYLIKLKECGLKVEVDEYLNAIT</sequence>
<accession>A0A292YB24</accession>
<dbReference type="RefSeq" id="WP_096257903.1">
    <property type="nucleotide sequence ID" value="NZ_BDME01000001.1"/>
</dbReference>
<dbReference type="OrthoDB" id="5338103at2"/>
<organism evidence="2 3">
    <name type="scientific">Lebetimonas natsushimae</name>
    <dbReference type="NCBI Taxonomy" id="1936991"/>
    <lineage>
        <taxon>Bacteria</taxon>
        <taxon>Pseudomonadati</taxon>
        <taxon>Campylobacterota</taxon>
        <taxon>Epsilonproteobacteria</taxon>
        <taxon>Nautiliales</taxon>
        <taxon>Nautiliaceae</taxon>
        <taxon>Lebetimonas</taxon>
    </lineage>
</organism>
<proteinExistence type="predicted"/>
<evidence type="ECO:0008006" key="4">
    <source>
        <dbReference type="Google" id="ProtNLM"/>
    </source>
</evidence>
<name>A0A292YB24_9BACT</name>
<evidence type="ECO:0000256" key="1">
    <source>
        <dbReference type="SAM" id="Phobius"/>
    </source>
</evidence>
<feature type="transmembrane region" description="Helical" evidence="1">
    <location>
        <begin position="5"/>
        <end position="21"/>
    </location>
</feature>
<comment type="caution">
    <text evidence="2">The sequence shown here is derived from an EMBL/GenBank/DDBJ whole genome shotgun (WGS) entry which is preliminary data.</text>
</comment>
<keyword evidence="1" id="KW-0812">Transmembrane</keyword>
<reference evidence="2 3" key="1">
    <citation type="journal article" date="2017" name="Syst. Appl. Microbiol.">
        <title>Lebetimonas natsushimae sp. nov., a novel strictly anaerobic, moderately thermophilic chemoautotroph isolated from a deep-sea hydrothermal vent polychaete nest in the Mid-Okinawa Trough.</title>
        <authorList>
            <person name="Nagata R."/>
            <person name="Takaki Y."/>
            <person name="Tame A."/>
            <person name="Nunoura T."/>
            <person name="Muto H."/>
            <person name="Mino S."/>
            <person name="Sawayama S."/>
            <person name="Takai K."/>
            <person name="Nakagawa S."/>
        </authorList>
    </citation>
    <scope>NUCLEOTIDE SEQUENCE [LARGE SCALE GENOMIC DNA]</scope>
    <source>
        <strain evidence="2 3">HS1857</strain>
    </source>
</reference>
<keyword evidence="1" id="KW-0472">Membrane</keyword>